<feature type="domain" description="FAD/NAD(P)-binding" evidence="6">
    <location>
        <begin position="7"/>
        <end position="314"/>
    </location>
</feature>
<protein>
    <submittedName>
        <fullName evidence="7">FAD-dependent oxidoreductase</fullName>
    </submittedName>
</protein>
<dbReference type="InterPro" id="IPR036188">
    <property type="entry name" value="FAD/NAD-bd_sf"/>
</dbReference>
<organism evidence="7 8">
    <name type="scientific">Dyadobacter pollutisoli</name>
    <dbReference type="NCBI Taxonomy" id="2910158"/>
    <lineage>
        <taxon>Bacteria</taxon>
        <taxon>Pseudomonadati</taxon>
        <taxon>Bacteroidota</taxon>
        <taxon>Cytophagia</taxon>
        <taxon>Cytophagales</taxon>
        <taxon>Spirosomataceae</taxon>
        <taxon>Dyadobacter</taxon>
    </lineage>
</organism>
<dbReference type="Gene3D" id="3.50.50.100">
    <property type="match status" value="1"/>
</dbReference>
<keyword evidence="4" id="KW-0274">FAD</keyword>
<evidence type="ECO:0000256" key="1">
    <source>
        <dbReference type="ARBA" id="ARBA00001974"/>
    </source>
</evidence>
<evidence type="ECO:0000256" key="5">
    <source>
        <dbReference type="ARBA" id="ARBA00023002"/>
    </source>
</evidence>
<keyword evidence="5" id="KW-0560">Oxidoreductase</keyword>
<evidence type="ECO:0000256" key="3">
    <source>
        <dbReference type="ARBA" id="ARBA00022630"/>
    </source>
</evidence>
<dbReference type="AlphaFoldDB" id="A0A9E8SPM6"/>
<evidence type="ECO:0000313" key="7">
    <source>
        <dbReference type="EMBL" id="WAC12077.1"/>
    </source>
</evidence>
<keyword evidence="3" id="KW-0285">Flavoprotein</keyword>
<reference evidence="7" key="1">
    <citation type="submission" date="2022-11" db="EMBL/GenBank/DDBJ databases">
        <title>Dyadobacter pollutisoli sp. nov., isolated from plastic dumped soil.</title>
        <authorList>
            <person name="Kim J.M."/>
            <person name="Kim K.R."/>
            <person name="Lee J.K."/>
            <person name="Hao L."/>
            <person name="Jeon C.O."/>
        </authorList>
    </citation>
    <scope>NUCLEOTIDE SEQUENCE</scope>
    <source>
        <strain evidence="7">U1</strain>
    </source>
</reference>
<evidence type="ECO:0000313" key="8">
    <source>
        <dbReference type="Proteomes" id="UP001164653"/>
    </source>
</evidence>
<dbReference type="RefSeq" id="WP_244822056.1">
    <property type="nucleotide sequence ID" value="NZ_CP112998.1"/>
</dbReference>
<dbReference type="PANTHER" id="PTHR42913">
    <property type="entry name" value="APOPTOSIS-INDUCING FACTOR 1"/>
    <property type="match status" value="1"/>
</dbReference>
<gene>
    <name evidence="7" type="ORF">ON006_30660</name>
</gene>
<dbReference type="Proteomes" id="UP001164653">
    <property type="component" value="Chromosome"/>
</dbReference>
<comment type="cofactor">
    <cofactor evidence="1">
        <name>FAD</name>
        <dbReference type="ChEBI" id="CHEBI:57692"/>
    </cofactor>
</comment>
<dbReference type="KEGG" id="dpf:ON006_30660"/>
<comment type="similarity">
    <text evidence="2">Belongs to the NADH dehydrogenase family.</text>
</comment>
<dbReference type="InterPro" id="IPR051169">
    <property type="entry name" value="NADH-Q_oxidoreductase"/>
</dbReference>
<sequence length="421" mass="46317">MKCAPTQIVLLGGGYVTVWAYRSLIKSLGARIRRGEVMITVICPNKHHYYHGWTAESLTGIIQEQNRMSLLSEILPKATLIVGMAESWDENEQLVYLSKEDGTSLSVRYDHLLIGTGSFDKETIKGSRSYGFQVKNPEAFDRTKQALSDLVTKAAAGNADQARHLLRFTIAGGGLTGVELAANIAEWLKVMKRCHRSLDGIKPEIYLINKGSNILGAIGPGLKRLVSYAQKTLESYGIEIINNTQLTEVTLTGSMLSSGIFLESSMVISTVGQGRLVLGGTESLVRDEVGRLHTNVYQQVSGLLNVWGGGDACHIIHHDSGKPCTSNALWAIKHGHYAGLNMARAINGKGLRPFTYKGLGQTASLGLGKGITELYGMQFTGALGWIMRWFFFQYFMPSKPTMFRNVGDWLSLLVLRKRRGM</sequence>
<dbReference type="SUPFAM" id="SSF51905">
    <property type="entry name" value="FAD/NAD(P)-binding domain"/>
    <property type="match status" value="1"/>
</dbReference>
<dbReference type="GO" id="GO:0019646">
    <property type="term" value="P:aerobic electron transport chain"/>
    <property type="evidence" value="ECO:0007669"/>
    <property type="project" value="TreeGrafter"/>
</dbReference>
<keyword evidence="8" id="KW-1185">Reference proteome</keyword>
<name>A0A9E8SPM6_9BACT</name>
<accession>A0A9E8SPM6</accession>
<evidence type="ECO:0000259" key="6">
    <source>
        <dbReference type="Pfam" id="PF07992"/>
    </source>
</evidence>
<dbReference type="EMBL" id="CP112998">
    <property type="protein sequence ID" value="WAC12077.1"/>
    <property type="molecule type" value="Genomic_DNA"/>
</dbReference>
<dbReference type="Pfam" id="PF07992">
    <property type="entry name" value="Pyr_redox_2"/>
    <property type="match status" value="1"/>
</dbReference>
<dbReference type="GO" id="GO:0003955">
    <property type="term" value="F:NAD(P)H dehydrogenase (quinone) activity"/>
    <property type="evidence" value="ECO:0007669"/>
    <property type="project" value="TreeGrafter"/>
</dbReference>
<dbReference type="InterPro" id="IPR023753">
    <property type="entry name" value="FAD/NAD-binding_dom"/>
</dbReference>
<evidence type="ECO:0000256" key="2">
    <source>
        <dbReference type="ARBA" id="ARBA00005272"/>
    </source>
</evidence>
<evidence type="ECO:0000256" key="4">
    <source>
        <dbReference type="ARBA" id="ARBA00022827"/>
    </source>
</evidence>
<proteinExistence type="inferred from homology"/>
<dbReference type="PANTHER" id="PTHR42913:SF3">
    <property type="entry name" value="64 KDA MITOCHONDRIAL NADH DEHYDROGENASE (EUROFUNG)"/>
    <property type="match status" value="1"/>
</dbReference>